<dbReference type="InterPro" id="IPR034139">
    <property type="entry name" value="TOPRIM_OLD"/>
</dbReference>
<organism evidence="3 4">
    <name type="scientific">Lactiplantibacillus pentosus</name>
    <name type="common">Lactobacillus pentosus</name>
    <dbReference type="NCBI Taxonomy" id="1589"/>
    <lineage>
        <taxon>Bacteria</taxon>
        <taxon>Bacillati</taxon>
        <taxon>Bacillota</taxon>
        <taxon>Bacilli</taxon>
        <taxon>Lactobacillales</taxon>
        <taxon>Lactobacillaceae</taxon>
        <taxon>Lactiplantibacillus</taxon>
    </lineage>
</organism>
<reference evidence="3 4" key="1">
    <citation type="submission" date="2018-10" db="EMBL/GenBank/DDBJ databases">
        <title>Genome sequences of five Lactobacillus pentosus strains isolated from brines of traditionally fermented spanish-style green table olives and differences between them.</title>
        <authorList>
            <person name="Jimenez Diaz R."/>
        </authorList>
    </citation>
    <scope>NUCLEOTIDE SEQUENCE [LARGE SCALE GENOMIC DNA]</scope>
    <source>
        <strain evidence="3 4">IG10</strain>
    </source>
</reference>
<dbReference type="AlphaFoldDB" id="A0ABD7IUB4"/>
<protein>
    <recommendedName>
        <fullName evidence="5">ATP-dependent endonuclease</fullName>
    </recommendedName>
</protein>
<accession>A0ABD7IUB4</accession>
<dbReference type="Proteomes" id="UP000276249">
    <property type="component" value="Unassembled WGS sequence"/>
</dbReference>
<dbReference type="PANTHER" id="PTHR43581:SF4">
    <property type="entry name" value="ATP_GTP PHOSPHATASE"/>
    <property type="match status" value="1"/>
</dbReference>
<sequence>MHNFKKFMDNEFYFDKGLNVVVGQNDSGKSSILQAIDISLNQRGNGDLRNRNEYGTLLNLERKNDFLNSEKKTYTGLPTIEINIFFEEMGNDLKSANFYGAINGNGSADSGVTFKYAFDEQYMLEYEELIAEVDSLEFIPFEFYSANWQTFGGFPYNFKKNPMKSILINTDNSTGDSYKTFTKQLFATLTKQNQNNISLSLKQKIEDFNHDVRKNYNLPNRLEIDSNRFVVQDNLDVVDEDSNMLLRDMGSGTENIIKTNLAMKAESKLVLLEEPENHLSFDLARKQIGQISRLNEENDRQLIVTTHSTLLASKLSINNLKWLNGEGQMVSFKDISDETAMFFQKADNIDVLQVILSKRCILVEGATEYILMEDMVQRVTHDSTNSQRIHVVSMGGNYYKRFKEIVNITKNKVLIVTDNDSSLKRIKESKDSNNEYLHVVMPTDISKFTFEVALFEENESYFDDEWTDSANGSTWKKHGDLNPKLVWILNNKTTAAFKYSNEFISGKMVVPRYISEGLKWLVE</sequence>
<dbReference type="InterPro" id="IPR051396">
    <property type="entry name" value="Bact_Antivir_Def_Nuclease"/>
</dbReference>
<evidence type="ECO:0000313" key="3">
    <source>
        <dbReference type="EMBL" id="RMW52900.1"/>
    </source>
</evidence>
<dbReference type="SUPFAM" id="SSF52540">
    <property type="entry name" value="P-loop containing nucleoside triphosphate hydrolases"/>
    <property type="match status" value="1"/>
</dbReference>
<evidence type="ECO:0000259" key="2">
    <source>
        <dbReference type="Pfam" id="PF20469"/>
    </source>
</evidence>
<gene>
    <name evidence="3" type="ORF">D6U18_00885</name>
</gene>
<evidence type="ECO:0000259" key="1">
    <source>
        <dbReference type="Pfam" id="PF13175"/>
    </source>
</evidence>
<dbReference type="CDD" id="cd01026">
    <property type="entry name" value="TOPRIM_OLD"/>
    <property type="match status" value="1"/>
</dbReference>
<dbReference type="RefSeq" id="WP_122217465.1">
    <property type="nucleotide sequence ID" value="NZ_RDCJ01000006.1"/>
</dbReference>
<evidence type="ECO:0000313" key="4">
    <source>
        <dbReference type="Proteomes" id="UP000276249"/>
    </source>
</evidence>
<proteinExistence type="predicted"/>
<dbReference type="PANTHER" id="PTHR43581">
    <property type="entry name" value="ATP/GTP PHOSPHATASE"/>
    <property type="match status" value="1"/>
</dbReference>
<feature type="domain" description="OLD protein-like TOPRIM" evidence="2">
    <location>
        <begin position="356"/>
        <end position="420"/>
    </location>
</feature>
<evidence type="ECO:0008006" key="5">
    <source>
        <dbReference type="Google" id="ProtNLM"/>
    </source>
</evidence>
<feature type="domain" description="Endonuclease GajA/Old nuclease/RecF-like AAA" evidence="1">
    <location>
        <begin position="2"/>
        <end position="311"/>
    </location>
</feature>
<dbReference type="EMBL" id="RDCJ01000006">
    <property type="protein sequence ID" value="RMW52900.1"/>
    <property type="molecule type" value="Genomic_DNA"/>
</dbReference>
<comment type="caution">
    <text evidence="3">The sequence shown here is derived from an EMBL/GenBank/DDBJ whole genome shotgun (WGS) entry which is preliminary data.</text>
</comment>
<dbReference type="Pfam" id="PF20469">
    <property type="entry name" value="OLD-like_TOPRIM"/>
    <property type="match status" value="1"/>
</dbReference>
<dbReference type="Pfam" id="PF13175">
    <property type="entry name" value="AAA_15"/>
    <property type="match status" value="1"/>
</dbReference>
<dbReference type="InterPro" id="IPR027417">
    <property type="entry name" value="P-loop_NTPase"/>
</dbReference>
<dbReference type="InterPro" id="IPR041685">
    <property type="entry name" value="AAA_GajA/Old/RecF-like"/>
</dbReference>
<name>A0ABD7IUB4_LACPE</name>
<dbReference type="Gene3D" id="3.40.50.300">
    <property type="entry name" value="P-loop containing nucleotide triphosphate hydrolases"/>
    <property type="match status" value="1"/>
</dbReference>